<gene>
    <name evidence="1" type="ORF">GCM10011343_09700</name>
</gene>
<proteinExistence type="predicted"/>
<comment type="caution">
    <text evidence="1">The sequence shown here is derived from an EMBL/GenBank/DDBJ whole genome shotgun (WGS) entry which is preliminary data.</text>
</comment>
<dbReference type="Proteomes" id="UP000625735">
    <property type="component" value="Unassembled WGS sequence"/>
</dbReference>
<accession>A0A916XYA9</accession>
<sequence length="160" mass="19247">MKFKLLYLILFFSVEGICQLSGIHKFKKVENDNKYEYFKIKGKVYKTDFKTFEYENKILYENRTNDIIHFMIYDKRYLFVSYYPNTIEQQMSSVGYEMRPLNRLDIIDLQNSLKIWLYDFNGKTCIENIKNFNPSNGVLVYCNKHYPVEFQISGEPKSTN</sequence>
<organism evidence="1 2">
    <name type="scientific">Flavobacterium orientale</name>
    <dbReference type="NCBI Taxonomy" id="1756020"/>
    <lineage>
        <taxon>Bacteria</taxon>
        <taxon>Pseudomonadati</taxon>
        <taxon>Bacteroidota</taxon>
        <taxon>Flavobacteriia</taxon>
        <taxon>Flavobacteriales</taxon>
        <taxon>Flavobacteriaceae</taxon>
        <taxon>Flavobacterium</taxon>
    </lineage>
</organism>
<name>A0A916XYA9_9FLAO</name>
<dbReference type="AlphaFoldDB" id="A0A916XYA9"/>
<dbReference type="RefSeq" id="WP_188361412.1">
    <property type="nucleotide sequence ID" value="NZ_BMFG01000003.1"/>
</dbReference>
<protein>
    <submittedName>
        <fullName evidence="1">Uncharacterized protein</fullName>
    </submittedName>
</protein>
<evidence type="ECO:0000313" key="1">
    <source>
        <dbReference type="EMBL" id="GGD21303.1"/>
    </source>
</evidence>
<keyword evidence="2" id="KW-1185">Reference proteome</keyword>
<reference evidence="1" key="1">
    <citation type="journal article" date="2014" name="Int. J. Syst. Evol. Microbiol.">
        <title>Complete genome sequence of Corynebacterium casei LMG S-19264T (=DSM 44701T), isolated from a smear-ripened cheese.</title>
        <authorList>
            <consortium name="US DOE Joint Genome Institute (JGI-PGF)"/>
            <person name="Walter F."/>
            <person name="Albersmeier A."/>
            <person name="Kalinowski J."/>
            <person name="Ruckert C."/>
        </authorList>
    </citation>
    <scope>NUCLEOTIDE SEQUENCE</scope>
    <source>
        <strain evidence="1">CGMCC 1.12506</strain>
    </source>
</reference>
<reference evidence="1" key="2">
    <citation type="submission" date="2020-09" db="EMBL/GenBank/DDBJ databases">
        <authorList>
            <person name="Sun Q."/>
            <person name="Zhou Y."/>
        </authorList>
    </citation>
    <scope>NUCLEOTIDE SEQUENCE</scope>
    <source>
        <strain evidence="1">CGMCC 1.12506</strain>
    </source>
</reference>
<evidence type="ECO:0000313" key="2">
    <source>
        <dbReference type="Proteomes" id="UP000625735"/>
    </source>
</evidence>
<dbReference type="EMBL" id="BMFG01000003">
    <property type="protein sequence ID" value="GGD21303.1"/>
    <property type="molecule type" value="Genomic_DNA"/>
</dbReference>